<feature type="signal peptide" evidence="3">
    <location>
        <begin position="1"/>
        <end position="19"/>
    </location>
</feature>
<gene>
    <name evidence="5" type="ORF">PY32053_01638</name>
</gene>
<evidence type="ECO:0000256" key="2">
    <source>
        <dbReference type="SAM" id="Phobius"/>
    </source>
</evidence>
<name>A0A386UKN3_9RHOB</name>
<sequence>MLMITTALVGITFAGPGQAAPVGAWVATAIFGAAAAGTASFAIVAGVVSMAASIGLSFIAQKLLMQKQAQETVRAELTRPTSLPAYRYVYGKTWAPGTPVAWTVRGRGLYICYLLNSRPSAGPFTVLFDKRPTTYVGDPYDFSGLGAQVNGPDDVWTDKGPGQYVRYWIGRGDQTTCPQRIITQTNGYFTASDAWRGRTVLWAEMDCGDDDERSERWPATPPEVNVDGNWSLVLDPRDGQQKFTRNQALIVLDALRRNPVRPYPDAYLRLDTFIWGADVAAQAVATKAGGTIPRYTCDGILTFTDGTEIEDQIQPLLDAGAARLTRIGGKLAFVPAVTRPSVKTISDVTDGQPLELIRWRSSDEIYTEVVARFPAPDRAYESAETPVYVIPGAQAQDGGVAKRLTLDLDFVTDHRQAQRICKIMGWRSRMQRQVSAELFPDSFDLVAGSVATLALPAPYASWNRDYEVAAIEPAAGLNDDESVTIRLPVVLQETSAEITSWSAATEEQDMIMGDFDASRGRVQPPPKPAVTTGSAAAQQSGDETVPGVIGAWTASPSASASGYLWQWRKGTGGWRAGGELDDTAADGSGVYTASIPWVEIGSVYQIRVQTIGTHGRSAWVVSDPVTAAGPVATVATPPRPTATAASASRINLVLQQANDSAARALLLYGASTNNPLAANQIGTEFRAGASVTINTAETGLASGATRYYWTRARDQWGNPSGFSPSATATTS</sequence>
<dbReference type="AlphaFoldDB" id="A0A386UKN3"/>
<keyword evidence="2" id="KW-1133">Transmembrane helix</keyword>
<dbReference type="Proteomes" id="UP000272010">
    <property type="component" value="Chromosome"/>
</dbReference>
<dbReference type="RefSeq" id="WP_120441665.1">
    <property type="nucleotide sequence ID" value="NZ_CAJGAB010000011.1"/>
</dbReference>
<feature type="transmembrane region" description="Helical" evidence="2">
    <location>
        <begin position="29"/>
        <end position="59"/>
    </location>
</feature>
<organism evidence="5 6">
    <name type="scientific">Paracoccus yeei</name>
    <dbReference type="NCBI Taxonomy" id="147645"/>
    <lineage>
        <taxon>Bacteria</taxon>
        <taxon>Pseudomonadati</taxon>
        <taxon>Pseudomonadota</taxon>
        <taxon>Alphaproteobacteria</taxon>
        <taxon>Rhodobacterales</taxon>
        <taxon>Paracoccaceae</taxon>
        <taxon>Paracoccus</taxon>
    </lineage>
</organism>
<reference evidence="6" key="1">
    <citation type="submission" date="2018-07" db="EMBL/GenBank/DDBJ databases">
        <title>Genome Structure of the Opportunistic Pathogen Paracoccus yeei (Alphaproteobacteria) and Identification of Putative Virulence Factors.</title>
        <authorList>
            <person name="Lasek R."/>
            <person name="Szuplewska M."/>
            <person name="Mitura M."/>
            <person name="Decewicz P."/>
            <person name="Chmielowska C."/>
            <person name="Pawlot A."/>
            <person name="Sentkowska D."/>
            <person name="Czarnecki J."/>
            <person name="Bartosik D."/>
        </authorList>
    </citation>
    <scope>NUCLEOTIDE SEQUENCE [LARGE SCALE GENOMIC DNA]</scope>
    <source>
        <strain evidence="6">CCUG 32053</strain>
    </source>
</reference>
<dbReference type="Pfam" id="PF13550">
    <property type="entry name" value="Phage-tail_3"/>
    <property type="match status" value="1"/>
</dbReference>
<feature type="chain" id="PRO_5017241066" description="Tip attachment protein J domain-containing protein" evidence="3">
    <location>
        <begin position="20"/>
        <end position="731"/>
    </location>
</feature>
<keyword evidence="2" id="KW-0472">Membrane</keyword>
<dbReference type="InterPro" id="IPR032876">
    <property type="entry name" value="J_dom"/>
</dbReference>
<evidence type="ECO:0000256" key="3">
    <source>
        <dbReference type="SAM" id="SignalP"/>
    </source>
</evidence>
<feature type="region of interest" description="Disordered" evidence="1">
    <location>
        <begin position="518"/>
        <end position="541"/>
    </location>
</feature>
<evidence type="ECO:0000313" key="5">
    <source>
        <dbReference type="EMBL" id="AYF01265.1"/>
    </source>
</evidence>
<feature type="compositionally biased region" description="Polar residues" evidence="1">
    <location>
        <begin position="531"/>
        <end position="541"/>
    </location>
</feature>
<proteinExistence type="predicted"/>
<evidence type="ECO:0000256" key="1">
    <source>
        <dbReference type="SAM" id="MobiDB-lite"/>
    </source>
</evidence>
<keyword evidence="2" id="KW-0812">Transmembrane</keyword>
<dbReference type="EMBL" id="CP031078">
    <property type="protein sequence ID" value="AYF01265.1"/>
    <property type="molecule type" value="Genomic_DNA"/>
</dbReference>
<keyword evidence="3" id="KW-0732">Signal</keyword>
<evidence type="ECO:0000313" key="6">
    <source>
        <dbReference type="Proteomes" id="UP000272010"/>
    </source>
</evidence>
<feature type="domain" description="Tip attachment protein J" evidence="4">
    <location>
        <begin position="305"/>
        <end position="472"/>
    </location>
</feature>
<evidence type="ECO:0000259" key="4">
    <source>
        <dbReference type="Pfam" id="PF13550"/>
    </source>
</evidence>
<protein>
    <recommendedName>
        <fullName evidence="4">Tip attachment protein J domain-containing protein</fullName>
    </recommendedName>
</protein>
<accession>A0A386UKN3</accession>